<evidence type="ECO:0008006" key="4">
    <source>
        <dbReference type="Google" id="ProtNLM"/>
    </source>
</evidence>
<accession>A0A9N8PEW3</accession>
<protein>
    <recommendedName>
        <fullName evidence="4">BTB domain-containing protein</fullName>
    </recommendedName>
</protein>
<comment type="caution">
    <text evidence="2">The sequence shown here is derived from an EMBL/GenBank/DDBJ whole genome shotgun (WGS) entry which is preliminary data.</text>
</comment>
<keyword evidence="3" id="KW-1185">Reference proteome</keyword>
<dbReference type="InterPro" id="IPR011333">
    <property type="entry name" value="SKP1/BTB/POZ_sf"/>
</dbReference>
<evidence type="ECO:0000256" key="1">
    <source>
        <dbReference type="SAM" id="MobiDB-lite"/>
    </source>
</evidence>
<proteinExistence type="predicted"/>
<evidence type="ECO:0000313" key="2">
    <source>
        <dbReference type="EMBL" id="CAD0092139.1"/>
    </source>
</evidence>
<dbReference type="EMBL" id="CAIJEN010000013">
    <property type="protein sequence ID" value="CAD0092139.1"/>
    <property type="molecule type" value="Genomic_DNA"/>
</dbReference>
<feature type="region of interest" description="Disordered" evidence="1">
    <location>
        <begin position="932"/>
        <end position="1004"/>
    </location>
</feature>
<gene>
    <name evidence="2" type="ORF">AWRI4619_LOCUS7149</name>
</gene>
<name>A0A9N8PEW3_9PEZI</name>
<sequence>MSEWGGGLATNLSHYQYSLLNDKILSDVQVKLKHGPIFAHKVLLARRSEWAFRVFTGKFAEDDLEAILAMMRHVYGFPYDHLYESGPPFAAVITDLIFHINVFMAADKYDIPSLRLLVVDKFAELMDLKWFANQHEFCTAMQRLCGPDAVAFADRSLQASAASFCSKHISDLIKLKSFASMLEDGEPFAGRLVTAVLSGKSDNLIETFKCHICRSIADDTIRTKLEQSCISCNVVYVNFECVEFQHYKKFMPLKAQKRSNTQIRSVVVYLPQIVLETPLINLGVTMWLPASRPATIYASDSYLHFISATQLVVTSTNLSLIAHVTQTRRTFSPTHFGKTCISFTVSRGTPQTPTTMSSTVSPFLVPMTTRQRARTARPYLKYIVDPPTFDASELQSVKIKDSLHARFEILCEEAGWVPTNALREELIILTKLDTPWRWRDCEAAVFAFVQHLDFVWNNSWVLLGRKKFDEGVLYVWYRPPDGLQARVDKDKVWLPFTKLFDLTNLRGDYQNIYLTGVYEVLKRFTYMRCILDPNDPEDVALRHGYPELLPLPFIPGSAWLRQQGVLCIDNTPESQHKSRDSLQSQSIYELNTDSHVEDDEAYQTATTALLGNMTDGVNKCQSRSAADIDNVRYAHSRKSNSSSHTELERARREKRTANSSSNGLPSRKRAPESDAASENSSVDTTRTSVRSRLQGLCQKFQWTPSKPTLQEIHDLLQSVGPETIDMDDAGLTSLAFVQHFDFVWENDAIFIGSIKVEGAQHYERIWYKITYRDGIYQDTFSIDAGSQPCSPPVELGGVEYFWPSFNDLFDMKNIKDTDGRQQYGYIIGTFLILLNYPSLRRHRAPGSGIKIILAPRSGDAELPFLPASGSEDMTQSREDSRSSSSSSSEPPTKRRRLVRGGRGGGARWINEIDNEITGLPYLVRLQRSDMTEHDKHAGIPNQRRITSTGKTAPEDHRGQSDADAQPLADASKESEKQRKITTMFQSSERAHHSEPQSTSSSSTPVITRAIGSSANAPTIVETTETNQQPGDQSPVGGLLDYLLRNVQTLSFVDTNSGETRLRFKASLPASLFQPFSLEFSPVASLVIAPTLPSRHCIIQELERIAMGRFNTQQQATQHQKFAPSHNHQATRLPAPVASMVRRQDSSNDGRNSSITVDQARELLRRPRAKIVSSGTEKDGGLELCDFEFTFLSAAVEKRCLDSMPLYLTKSQASRVLAEYAKEDEES</sequence>
<feature type="region of interest" description="Disordered" evidence="1">
    <location>
        <begin position="863"/>
        <end position="907"/>
    </location>
</feature>
<reference evidence="2" key="1">
    <citation type="submission" date="2020-06" db="EMBL/GenBank/DDBJ databases">
        <authorList>
            <person name="Onetto C."/>
        </authorList>
    </citation>
    <scope>NUCLEOTIDE SEQUENCE</scope>
</reference>
<dbReference type="Gene3D" id="3.30.710.10">
    <property type="entry name" value="Potassium Channel Kv1.1, Chain A"/>
    <property type="match status" value="1"/>
</dbReference>
<dbReference type="AlphaFoldDB" id="A0A9N8PEW3"/>
<organism evidence="2 3">
    <name type="scientific">Aureobasidium vineae</name>
    <dbReference type="NCBI Taxonomy" id="2773715"/>
    <lineage>
        <taxon>Eukaryota</taxon>
        <taxon>Fungi</taxon>
        <taxon>Dikarya</taxon>
        <taxon>Ascomycota</taxon>
        <taxon>Pezizomycotina</taxon>
        <taxon>Dothideomycetes</taxon>
        <taxon>Dothideomycetidae</taxon>
        <taxon>Dothideales</taxon>
        <taxon>Saccotheciaceae</taxon>
        <taxon>Aureobasidium</taxon>
    </lineage>
</organism>
<feature type="compositionally biased region" description="Low complexity" evidence="1">
    <location>
        <begin position="680"/>
        <end position="689"/>
    </location>
</feature>
<feature type="region of interest" description="Disordered" evidence="1">
    <location>
        <begin position="631"/>
        <end position="689"/>
    </location>
</feature>
<dbReference type="Proteomes" id="UP000716446">
    <property type="component" value="Unassembled WGS sequence"/>
</dbReference>
<dbReference type="SUPFAM" id="SSF54695">
    <property type="entry name" value="POZ domain"/>
    <property type="match status" value="1"/>
</dbReference>
<evidence type="ECO:0000313" key="3">
    <source>
        <dbReference type="Proteomes" id="UP000716446"/>
    </source>
</evidence>